<dbReference type="InterPro" id="IPR004000">
    <property type="entry name" value="Actin"/>
</dbReference>
<dbReference type="EMBL" id="JAPFFF010000023">
    <property type="protein sequence ID" value="KAK8852496.1"/>
    <property type="molecule type" value="Genomic_DNA"/>
</dbReference>
<gene>
    <name evidence="2" type="ORF">M9Y10_017481</name>
</gene>
<dbReference type="Gene3D" id="3.30.420.40">
    <property type="match status" value="2"/>
</dbReference>
<dbReference type="Pfam" id="PF00022">
    <property type="entry name" value="Actin"/>
    <property type="match status" value="1"/>
</dbReference>
<comment type="similarity">
    <text evidence="1">Belongs to the actin family.</text>
</comment>
<evidence type="ECO:0000313" key="3">
    <source>
        <dbReference type="Proteomes" id="UP001470230"/>
    </source>
</evidence>
<organism evidence="2 3">
    <name type="scientific">Tritrichomonas musculus</name>
    <dbReference type="NCBI Taxonomy" id="1915356"/>
    <lineage>
        <taxon>Eukaryota</taxon>
        <taxon>Metamonada</taxon>
        <taxon>Parabasalia</taxon>
        <taxon>Tritrichomonadida</taxon>
        <taxon>Tritrichomonadidae</taxon>
        <taxon>Tritrichomonas</taxon>
    </lineage>
</organism>
<proteinExistence type="inferred from homology"/>
<sequence>MDTAETIVVDIGSGYCKAGFSTDKKPRSEFPSIVGNLRHKGSFIGRKDQDTYAGNQAMSKIGLLNIQYPIKYGFIANWNDFTTLLRYTFEDELRVNYAEHPLILTESSRSDQRQREKLLQVIFETFQVPSFYLGKQPIFSIYSSGQKTGISVDIGYEMTQIVPVVEGSIVSSAMTTQNFGGKTITDYFLKALKERGCALSELSANLVANEVKEKLGYVALDFENEVKKNNGSHECDTSYQTQDGDEFKISDERYNCPELLFSPQINNLDHLSLQKLVYETVMKCESNVQNQLFDNIVLCGGSSLFKGLPERFESELKGMVNKSTKINLVAPANRNYAAWMGAAAFASLPDFAELAIKSEEYRESGAQILTKKCQ</sequence>
<dbReference type="PRINTS" id="PR00190">
    <property type="entry name" value="ACTIN"/>
</dbReference>
<dbReference type="SMART" id="SM00268">
    <property type="entry name" value="ACTIN"/>
    <property type="match status" value="1"/>
</dbReference>
<accession>A0ABR2HTT3</accession>
<dbReference type="Proteomes" id="UP001470230">
    <property type="component" value="Unassembled WGS sequence"/>
</dbReference>
<dbReference type="PANTHER" id="PTHR11937">
    <property type="entry name" value="ACTIN"/>
    <property type="match status" value="1"/>
</dbReference>
<protein>
    <submittedName>
        <fullName evidence="2">Actin</fullName>
    </submittedName>
</protein>
<name>A0ABR2HTT3_9EUKA</name>
<dbReference type="SUPFAM" id="SSF53067">
    <property type="entry name" value="Actin-like ATPase domain"/>
    <property type="match status" value="2"/>
</dbReference>
<evidence type="ECO:0000313" key="2">
    <source>
        <dbReference type="EMBL" id="KAK8852496.1"/>
    </source>
</evidence>
<dbReference type="InterPro" id="IPR043129">
    <property type="entry name" value="ATPase_NBD"/>
</dbReference>
<dbReference type="Gene3D" id="3.90.640.10">
    <property type="entry name" value="Actin, Chain A, domain 4"/>
    <property type="match status" value="1"/>
</dbReference>
<keyword evidence="3" id="KW-1185">Reference proteome</keyword>
<comment type="caution">
    <text evidence="2">The sequence shown here is derived from an EMBL/GenBank/DDBJ whole genome shotgun (WGS) entry which is preliminary data.</text>
</comment>
<evidence type="ECO:0000256" key="1">
    <source>
        <dbReference type="RuleBase" id="RU000487"/>
    </source>
</evidence>
<reference evidence="2 3" key="1">
    <citation type="submission" date="2024-04" db="EMBL/GenBank/DDBJ databases">
        <title>Tritrichomonas musculus Genome.</title>
        <authorList>
            <person name="Alves-Ferreira E."/>
            <person name="Grigg M."/>
            <person name="Lorenzi H."/>
            <person name="Galac M."/>
        </authorList>
    </citation>
    <scope>NUCLEOTIDE SEQUENCE [LARGE SCALE GENOMIC DNA]</scope>
    <source>
        <strain evidence="2 3">EAF2021</strain>
    </source>
</reference>